<evidence type="ECO:0000313" key="1">
    <source>
        <dbReference type="Proteomes" id="UP000887579"/>
    </source>
</evidence>
<protein>
    <submittedName>
        <fullName evidence="2">Methyltransferase FkbM domain-containing protein</fullName>
    </submittedName>
</protein>
<dbReference type="WBParaSite" id="ES5_v2.g27462.t1">
    <property type="protein sequence ID" value="ES5_v2.g27462.t1"/>
    <property type="gene ID" value="ES5_v2.g27462"/>
</dbReference>
<organism evidence="1 2">
    <name type="scientific">Panagrolaimus sp. ES5</name>
    <dbReference type="NCBI Taxonomy" id="591445"/>
    <lineage>
        <taxon>Eukaryota</taxon>
        <taxon>Metazoa</taxon>
        <taxon>Ecdysozoa</taxon>
        <taxon>Nematoda</taxon>
        <taxon>Chromadorea</taxon>
        <taxon>Rhabditida</taxon>
        <taxon>Tylenchina</taxon>
        <taxon>Panagrolaimomorpha</taxon>
        <taxon>Panagrolaimoidea</taxon>
        <taxon>Panagrolaimidae</taxon>
        <taxon>Panagrolaimus</taxon>
    </lineage>
</organism>
<proteinExistence type="predicted"/>
<accession>A0AC34GCZ4</accession>
<reference evidence="2" key="1">
    <citation type="submission" date="2022-11" db="UniProtKB">
        <authorList>
            <consortium name="WormBaseParasite"/>
        </authorList>
    </citation>
    <scope>IDENTIFICATION</scope>
</reference>
<name>A0AC34GCZ4_9BILA</name>
<dbReference type="Proteomes" id="UP000887579">
    <property type="component" value="Unplaced"/>
</dbReference>
<sequence>MKDAAKLYYNKTAEFFQEFSKCIKIHISIDETKMDNFENTLFEEKKMFIPLQNKDERECKWLTIGVGEVTGAERKFKEMYPNCAVFGVEPDKNRQGNFSKIGKIMSFGVGLENTISDVVVLEKDWVHRKSKVVSLPNLLDEYLHTRFVHYLTIDIEGFEYRILEALVSSNGKFVNEGITFCQIDAELHNIQMSTVHSAVKDLNPVQFILDFLHDSSPYIPIFNVPYIAHQKVTFINIKDQDCENAFKFSKYLQ</sequence>
<evidence type="ECO:0000313" key="2">
    <source>
        <dbReference type="WBParaSite" id="ES5_v2.g27462.t1"/>
    </source>
</evidence>